<evidence type="ECO:0008006" key="3">
    <source>
        <dbReference type="Google" id="ProtNLM"/>
    </source>
</evidence>
<dbReference type="EMBL" id="AMGX01000055">
    <property type="protein sequence ID" value="EXJ53345.1"/>
    <property type="molecule type" value="Genomic_DNA"/>
</dbReference>
<dbReference type="eggNOG" id="ENOG502T1X8">
    <property type="taxonomic scope" value="Eukaryota"/>
</dbReference>
<reference evidence="1 2" key="1">
    <citation type="submission" date="2013-03" db="EMBL/GenBank/DDBJ databases">
        <title>The Genome Sequence of Cladophialophora psammophila CBS 110553.</title>
        <authorList>
            <consortium name="The Broad Institute Genomics Platform"/>
            <person name="Cuomo C."/>
            <person name="de Hoog S."/>
            <person name="Gorbushina A."/>
            <person name="Walker B."/>
            <person name="Young S.K."/>
            <person name="Zeng Q."/>
            <person name="Gargeya S."/>
            <person name="Fitzgerald M."/>
            <person name="Haas B."/>
            <person name="Abouelleil A."/>
            <person name="Allen A.W."/>
            <person name="Alvarado L."/>
            <person name="Arachchi H.M."/>
            <person name="Berlin A.M."/>
            <person name="Chapman S.B."/>
            <person name="Gainer-Dewar J."/>
            <person name="Goldberg J."/>
            <person name="Griggs A."/>
            <person name="Gujja S."/>
            <person name="Hansen M."/>
            <person name="Howarth C."/>
            <person name="Imamovic A."/>
            <person name="Ireland A."/>
            <person name="Larimer J."/>
            <person name="McCowan C."/>
            <person name="Murphy C."/>
            <person name="Pearson M."/>
            <person name="Poon T.W."/>
            <person name="Priest M."/>
            <person name="Roberts A."/>
            <person name="Saif S."/>
            <person name="Shea T."/>
            <person name="Sisk P."/>
            <person name="Sykes S."/>
            <person name="Wortman J."/>
            <person name="Nusbaum C."/>
            <person name="Birren B."/>
        </authorList>
    </citation>
    <scope>NUCLEOTIDE SEQUENCE [LARGE SCALE GENOMIC DNA]</scope>
    <source>
        <strain evidence="1 2">CBS 110553</strain>
    </source>
</reference>
<dbReference type="Proteomes" id="UP000019471">
    <property type="component" value="Unassembled WGS sequence"/>
</dbReference>
<organism evidence="1 2">
    <name type="scientific">Cladophialophora psammophila CBS 110553</name>
    <dbReference type="NCBI Taxonomy" id="1182543"/>
    <lineage>
        <taxon>Eukaryota</taxon>
        <taxon>Fungi</taxon>
        <taxon>Dikarya</taxon>
        <taxon>Ascomycota</taxon>
        <taxon>Pezizomycotina</taxon>
        <taxon>Eurotiomycetes</taxon>
        <taxon>Chaetothyriomycetidae</taxon>
        <taxon>Chaetothyriales</taxon>
        <taxon>Herpotrichiellaceae</taxon>
        <taxon>Cladophialophora</taxon>
    </lineage>
</organism>
<dbReference type="HOGENOM" id="CLU_2558298_0_0_1"/>
<dbReference type="AlphaFoldDB" id="W9VK10"/>
<dbReference type="STRING" id="1182543.W9VK10"/>
<name>W9VK10_9EURO</name>
<evidence type="ECO:0000313" key="2">
    <source>
        <dbReference type="Proteomes" id="UP000019471"/>
    </source>
</evidence>
<protein>
    <recommendedName>
        <fullName evidence="3">Fumarylacetoacetase-like C-terminal domain-containing protein</fullName>
    </recommendedName>
</protein>
<dbReference type="GeneID" id="19198099"/>
<comment type="caution">
    <text evidence="1">The sequence shown here is derived from an EMBL/GenBank/DDBJ whole genome shotgun (WGS) entry which is preliminary data.</text>
</comment>
<proteinExistence type="predicted"/>
<sequence>MSANFSCLVRFKDPGGQIHYGDVANTIDLVGQTATILEGDDPWNLKPGSQKAQIAEVLCPLESVPLIYGIGLNYKKHIEESSFPSDILKTST</sequence>
<gene>
    <name evidence="1" type="ORF">A1O5_13416</name>
</gene>
<dbReference type="RefSeq" id="XP_007752172.1">
    <property type="nucleotide sequence ID" value="XM_007753982.1"/>
</dbReference>
<dbReference type="OrthoDB" id="411064at2759"/>
<keyword evidence="2" id="KW-1185">Reference proteome</keyword>
<evidence type="ECO:0000313" key="1">
    <source>
        <dbReference type="EMBL" id="EXJ53345.1"/>
    </source>
</evidence>
<accession>W9VK10</accession>